<organism evidence="1 2">
    <name type="scientific">Bradyrhizobium icense</name>
    <dbReference type="NCBI Taxonomy" id="1274631"/>
    <lineage>
        <taxon>Bacteria</taxon>
        <taxon>Pseudomonadati</taxon>
        <taxon>Pseudomonadota</taxon>
        <taxon>Alphaproteobacteria</taxon>
        <taxon>Hyphomicrobiales</taxon>
        <taxon>Nitrobacteraceae</taxon>
        <taxon>Bradyrhizobium</taxon>
    </lineage>
</organism>
<accession>A0A1B1UH09</accession>
<evidence type="ECO:0000313" key="2">
    <source>
        <dbReference type="Proteomes" id="UP000092839"/>
    </source>
</evidence>
<protein>
    <submittedName>
        <fullName evidence="1">Uncharacterized protein</fullName>
    </submittedName>
</protein>
<proteinExistence type="predicted"/>
<evidence type="ECO:0000313" key="1">
    <source>
        <dbReference type="EMBL" id="ANW02040.1"/>
    </source>
</evidence>
<sequence>MLLTTAAKNFSRKQSVDDSHAALEIVSRSSYVPTFNQRRLIPVLARQCAPNAARASCAWKCRYG</sequence>
<gene>
    <name evidence="1" type="ORF">LMTR13_19570</name>
</gene>
<keyword evidence="2" id="KW-1185">Reference proteome</keyword>
<reference evidence="1 2" key="1">
    <citation type="submission" date="2016-07" db="EMBL/GenBank/DDBJ databases">
        <title>Complete genome sequence of Bradyrhizobium icense LMTR 13T, a potential inoculant strain isolated from lima bean (Phaseolus lunatus) in Peru.</title>
        <authorList>
            <person name="Ormeno-Orrillo E."/>
            <person name="Duran D."/>
            <person name="Rogel M.A."/>
            <person name="Rey L."/>
            <person name="Imperial J."/>
            <person name="Ruiz-Argueso T."/>
            <person name="Martinez-Romero E."/>
        </authorList>
    </citation>
    <scope>NUCLEOTIDE SEQUENCE [LARGE SCALE GENOMIC DNA]</scope>
    <source>
        <strain evidence="1 2">LMTR 13</strain>
    </source>
</reference>
<dbReference type="KEGG" id="bic:LMTR13_19570"/>
<name>A0A1B1UH09_9BRAD</name>
<dbReference type="AlphaFoldDB" id="A0A1B1UH09"/>
<dbReference type="EMBL" id="CP016428">
    <property type="protein sequence ID" value="ANW02040.1"/>
    <property type="molecule type" value="Genomic_DNA"/>
</dbReference>
<dbReference type="STRING" id="1274631.LMTR13_19570"/>
<dbReference type="Proteomes" id="UP000092839">
    <property type="component" value="Chromosome"/>
</dbReference>